<sequence>MTTQTTQQIADDWKVIVELEIDATGDVKPKEVKPGREDRLDDKLLGRLYPGIRVARVTTPEYLSAYEEAEVEKRMKNFDYEGILFKLAGVSGSAKQTRFYFVDAEHHEAIAKRYQRWPEAMVTYFSVLISDCRVILEEADLRVVVVKDHVLGTNDCRGWLRKSLYRKAQLLPTWFTQFRLGYTLGDKLQFKGAVKPFSDHAADLLEVDMILPESACKPELKEPVRLLPKLRTSGRLFNGPAVLGFRQWSKQSEFSSSASLVENASLESFETEIKVRGIENIRSITKAFDTGDYSGLLKLLGKSESPNLDVKVDDTSFDPDALDRESETEIETWDPVDAVLMADKSGIAIRIPHVLNHLNRKFARKIYRMLVSSGFFLPSFALVDDGILIEHEGKIFAASDWLPRDGAITSLSADRSLCVRYPVRSERDLLPVRHLSDSELIPLFKQALGSNDLPDYLVTHILERQLRMDGAYILHSETAKRNGGDFDFDTVCAIPSDMFPKFVEGRFAAECQFDAGEKNTGKNKTKKAHALWWNLEHIAMNARGSGRYSIGAITNLKTSCIAAGRVQESEELAVQLQNALDALKWGVKVEEEVVDRIRGEVADAPWLQLKQATRVTDLPMYLEIAGTDKVGRLYNYLRKELGNVFEEKRNIEDFRGLFEGNFYTEQMFTECQLVNSIYGDVVHQILNEAQPFKDTLEATQAQWNELRQCEDKKLRTEAWEARNKAQAAFWKNEEYSRKRFRDLHLWLHYWAQGKVENRNGWAQALNTVISNGEGTGAVLFHAFPQEIVDAFARQTNGLSVPVRMPETVDGYVRFDDQQRAYLVERIENADGSIGEKWLFLWQYTGQRTLVFEDTRIPQFLESA</sequence>
<evidence type="ECO:0000313" key="1">
    <source>
        <dbReference type="EMBL" id="MFC5862045.1"/>
    </source>
</evidence>
<evidence type="ECO:0008006" key="3">
    <source>
        <dbReference type="Google" id="ProtNLM"/>
    </source>
</evidence>
<gene>
    <name evidence="1" type="ORF">ACFPT7_07055</name>
</gene>
<proteinExistence type="predicted"/>
<dbReference type="RefSeq" id="WP_263338074.1">
    <property type="nucleotide sequence ID" value="NZ_JAGSYH010000004.1"/>
</dbReference>
<name>A0ABW1EFL6_9BACT</name>
<dbReference type="Proteomes" id="UP001596091">
    <property type="component" value="Unassembled WGS sequence"/>
</dbReference>
<reference evidence="2" key="1">
    <citation type="journal article" date="2019" name="Int. J. Syst. Evol. Microbiol.">
        <title>The Global Catalogue of Microorganisms (GCM) 10K type strain sequencing project: providing services to taxonomists for standard genome sequencing and annotation.</title>
        <authorList>
            <consortium name="The Broad Institute Genomics Platform"/>
            <consortium name="The Broad Institute Genome Sequencing Center for Infectious Disease"/>
            <person name="Wu L."/>
            <person name="Ma J."/>
        </authorList>
    </citation>
    <scope>NUCLEOTIDE SEQUENCE [LARGE SCALE GENOMIC DNA]</scope>
    <source>
        <strain evidence="2">JCM 4087</strain>
    </source>
</reference>
<accession>A0ABW1EFL6</accession>
<organism evidence="1 2">
    <name type="scientific">Acidicapsa dinghuensis</name>
    <dbReference type="NCBI Taxonomy" id="2218256"/>
    <lineage>
        <taxon>Bacteria</taxon>
        <taxon>Pseudomonadati</taxon>
        <taxon>Acidobacteriota</taxon>
        <taxon>Terriglobia</taxon>
        <taxon>Terriglobales</taxon>
        <taxon>Acidobacteriaceae</taxon>
        <taxon>Acidicapsa</taxon>
    </lineage>
</organism>
<comment type="caution">
    <text evidence="1">The sequence shown here is derived from an EMBL/GenBank/DDBJ whole genome shotgun (WGS) entry which is preliminary data.</text>
</comment>
<dbReference type="EMBL" id="JBHSPH010000002">
    <property type="protein sequence ID" value="MFC5862045.1"/>
    <property type="molecule type" value="Genomic_DNA"/>
</dbReference>
<protein>
    <recommendedName>
        <fullName evidence="3">RNA ligase domain-containing protein</fullName>
    </recommendedName>
</protein>
<keyword evidence="2" id="KW-1185">Reference proteome</keyword>
<evidence type="ECO:0000313" key="2">
    <source>
        <dbReference type="Proteomes" id="UP001596091"/>
    </source>
</evidence>